<accession>A0AAW1JGE7</accession>
<dbReference type="EMBL" id="JASPKY010000389">
    <property type="protein sequence ID" value="KAK9702595.1"/>
    <property type="molecule type" value="Genomic_DNA"/>
</dbReference>
<name>A0AAW1JGE7_POPJA</name>
<dbReference type="AlphaFoldDB" id="A0AAW1JGE7"/>
<keyword evidence="2" id="KW-1185">Reference proteome</keyword>
<comment type="caution">
    <text evidence="1">The sequence shown here is derived from an EMBL/GenBank/DDBJ whole genome shotgun (WGS) entry which is preliminary data.</text>
</comment>
<dbReference type="Proteomes" id="UP001458880">
    <property type="component" value="Unassembled WGS sequence"/>
</dbReference>
<organism evidence="1 2">
    <name type="scientific">Popillia japonica</name>
    <name type="common">Japanese beetle</name>
    <dbReference type="NCBI Taxonomy" id="7064"/>
    <lineage>
        <taxon>Eukaryota</taxon>
        <taxon>Metazoa</taxon>
        <taxon>Ecdysozoa</taxon>
        <taxon>Arthropoda</taxon>
        <taxon>Hexapoda</taxon>
        <taxon>Insecta</taxon>
        <taxon>Pterygota</taxon>
        <taxon>Neoptera</taxon>
        <taxon>Endopterygota</taxon>
        <taxon>Coleoptera</taxon>
        <taxon>Polyphaga</taxon>
        <taxon>Scarabaeiformia</taxon>
        <taxon>Scarabaeidae</taxon>
        <taxon>Rutelinae</taxon>
        <taxon>Popillia</taxon>
    </lineage>
</organism>
<protein>
    <submittedName>
        <fullName evidence="1">Uncharacterized protein</fullName>
    </submittedName>
</protein>
<proteinExistence type="predicted"/>
<evidence type="ECO:0000313" key="1">
    <source>
        <dbReference type="EMBL" id="KAK9702595.1"/>
    </source>
</evidence>
<evidence type="ECO:0000313" key="2">
    <source>
        <dbReference type="Proteomes" id="UP001458880"/>
    </source>
</evidence>
<reference evidence="1 2" key="1">
    <citation type="journal article" date="2024" name="BMC Genomics">
        <title>De novo assembly and annotation of Popillia japonica's genome with initial clues to its potential as an invasive pest.</title>
        <authorList>
            <person name="Cucini C."/>
            <person name="Boschi S."/>
            <person name="Funari R."/>
            <person name="Cardaioli E."/>
            <person name="Iannotti N."/>
            <person name="Marturano G."/>
            <person name="Paoli F."/>
            <person name="Bruttini M."/>
            <person name="Carapelli A."/>
            <person name="Frati F."/>
            <person name="Nardi F."/>
        </authorList>
    </citation>
    <scope>NUCLEOTIDE SEQUENCE [LARGE SCALE GENOMIC DNA]</scope>
    <source>
        <strain evidence="1">DMR45628</strain>
    </source>
</reference>
<sequence>MRRKSYAKAYIPSIYKSNYPQHKVARSDFLEKCAFDLIRPQIEYRATLQQQIEYRATLQQLPAEIRRRSRALLGISEEAPVPPPLGRQQNYVGRCYICISQKPQQIHKKILYQIAKRYACRDHMRDSCTACLTG</sequence>
<gene>
    <name evidence="1" type="ORF">QE152_g29834</name>
</gene>